<proteinExistence type="inferred from homology"/>
<dbReference type="InterPro" id="IPR045098">
    <property type="entry name" value="Fyv10_fam"/>
</dbReference>
<dbReference type="GO" id="GO:0034657">
    <property type="term" value="C:GID complex"/>
    <property type="evidence" value="ECO:0007669"/>
    <property type="project" value="TreeGrafter"/>
</dbReference>
<dbReference type="Proteomes" id="UP000030755">
    <property type="component" value="Unassembled WGS sequence"/>
</dbReference>
<dbReference type="Pfam" id="PF13445">
    <property type="entry name" value="zf-RING_UBOX"/>
    <property type="match status" value="1"/>
</dbReference>
<dbReference type="InterPro" id="IPR013083">
    <property type="entry name" value="Znf_RING/FYVE/PHD"/>
</dbReference>
<evidence type="ECO:0000313" key="13">
    <source>
        <dbReference type="EMBL" id="RKP19833.1"/>
    </source>
</evidence>
<dbReference type="GO" id="GO:0061630">
    <property type="term" value="F:ubiquitin protein ligase activity"/>
    <property type="evidence" value="ECO:0007669"/>
    <property type="project" value="InterPro"/>
</dbReference>
<dbReference type="SUPFAM" id="SSF57850">
    <property type="entry name" value="RING/U-box"/>
    <property type="match status" value="1"/>
</dbReference>
<dbReference type="InterPro" id="IPR013144">
    <property type="entry name" value="CRA_dom"/>
</dbReference>
<reference evidence="13" key="3">
    <citation type="submission" date="2018-08" db="EMBL/GenBank/DDBJ databases">
        <title>Leveraging single-cell genomics to expand the Fungal Tree of Life.</title>
        <authorList>
            <consortium name="DOE Joint Genome Institute"/>
            <person name="Ahrendt S.R."/>
            <person name="Quandt C.A."/>
            <person name="Ciobanu D."/>
            <person name="Clum A."/>
            <person name="Salamov A."/>
            <person name="Andreopoulos B."/>
            <person name="Cheng J.-F."/>
            <person name="Woyke T."/>
            <person name="Pelin A."/>
            <person name="Henrissat B."/>
            <person name="Reynolds N."/>
            <person name="Benny G.L."/>
            <person name="Smith M.E."/>
            <person name="James T.Y."/>
            <person name="Grigoriev I.V."/>
        </authorList>
    </citation>
    <scope>NUCLEOTIDE SEQUENCE</scope>
    <source>
        <strain evidence="13">CSF55</strain>
    </source>
</reference>
<evidence type="ECO:0000256" key="8">
    <source>
        <dbReference type="ARBA" id="ARBA00080744"/>
    </source>
</evidence>
<evidence type="ECO:0000256" key="6">
    <source>
        <dbReference type="ARBA" id="ARBA00061136"/>
    </source>
</evidence>
<dbReference type="HOGENOM" id="CLU_020227_0_0_1"/>
<dbReference type="Pfam" id="PF10607">
    <property type="entry name" value="CTLH"/>
    <property type="match status" value="1"/>
</dbReference>
<dbReference type="GO" id="GO:0005737">
    <property type="term" value="C:cytoplasm"/>
    <property type="evidence" value="ECO:0007669"/>
    <property type="project" value="UniProtKB-SubCell"/>
</dbReference>
<dbReference type="PROSITE" id="PS51867">
    <property type="entry name" value="ZF_RING_GID"/>
    <property type="match status" value="1"/>
</dbReference>
<keyword evidence="14" id="KW-1185">Reference proteome</keyword>
<feature type="domain" description="RING-Gid-type" evidence="11">
    <location>
        <begin position="306"/>
        <end position="349"/>
    </location>
</feature>
<sequence length="363" mass="41073">MEFDKTSESVSAQFQSTSKALSYICSLFEESSDIQSIENSVKCAMRTIESLSAQCKTTSLNISKFSKQVEKKFKGDEMDQTATSEITNDQKDALMTAIMHHYLRNGKFSVSETLSKEAALPLPNEMKNALNELFIIVHSLKMKKLDEALKWANRNEKFLSERKSPLKFELYKTGFLMTQKAFGSKKALEYARANFKDFGASQIKEIQKLMSFLLYPMGSQLIPSISMDEQWETVENMLMNEFCSKIGLPNTDPLLLALEASAVALPKLQKLSTIVKEKKAEWTQQNELPIEIELPIKYSFHSVFACPVMKQTSTDENPPMILPCGHILSKEAVTKLSKGNNNRFKCPYCPVECVPSQTQQVDF</sequence>
<dbReference type="PROSITE" id="PS50897">
    <property type="entry name" value="CTLH"/>
    <property type="match status" value="1"/>
</dbReference>
<evidence type="ECO:0000259" key="10">
    <source>
        <dbReference type="PROSITE" id="PS50897"/>
    </source>
</evidence>
<keyword evidence="4 9" id="KW-0863">Zinc-finger</keyword>
<comment type="subcellular location">
    <subcellularLocation>
        <location evidence="1">Cytoplasm</location>
    </subcellularLocation>
</comment>
<dbReference type="InterPro" id="IPR044063">
    <property type="entry name" value="ZF_RING_GID"/>
</dbReference>
<reference evidence="15" key="2">
    <citation type="journal article" date="2018" name="Nat. Microbiol.">
        <title>Leveraging single-cell genomics to expand the fungal tree of life.</title>
        <authorList>
            <person name="Ahrendt S.R."/>
            <person name="Quandt C.A."/>
            <person name="Ciobanu D."/>
            <person name="Clum A."/>
            <person name="Salamov A."/>
            <person name="Andreopoulos B."/>
            <person name="Cheng J.F."/>
            <person name="Woyke T."/>
            <person name="Pelin A."/>
            <person name="Henrissat B."/>
            <person name="Reynolds N.K."/>
            <person name="Benny G.L."/>
            <person name="Smith M.E."/>
            <person name="James T.Y."/>
            <person name="Grigoriev I.V."/>
        </authorList>
    </citation>
    <scope>NUCLEOTIDE SEQUENCE [LARGE SCALE GENOMIC DNA]</scope>
    <source>
        <strain evidence="15">CSF55</strain>
    </source>
</reference>
<evidence type="ECO:0000313" key="12">
    <source>
        <dbReference type="EMBL" id="EPZ31624.1"/>
    </source>
</evidence>
<dbReference type="InterPro" id="IPR006594">
    <property type="entry name" value="LisH"/>
</dbReference>
<dbReference type="PANTHER" id="PTHR12170">
    <property type="entry name" value="MACROPHAGE ERYTHROBLAST ATTACHER-RELATED"/>
    <property type="match status" value="1"/>
</dbReference>
<dbReference type="PROSITE" id="PS50896">
    <property type="entry name" value="LISH"/>
    <property type="match status" value="1"/>
</dbReference>
<evidence type="ECO:0000256" key="4">
    <source>
        <dbReference type="ARBA" id="ARBA00022771"/>
    </source>
</evidence>
<dbReference type="InterPro" id="IPR027370">
    <property type="entry name" value="Znf-RING_euk"/>
</dbReference>
<dbReference type="OrthoDB" id="1933281at2759"/>
<dbReference type="OMA" id="LIRECKM"/>
<dbReference type="Gene3D" id="3.30.40.10">
    <property type="entry name" value="Zinc/RING finger domain, C3HC4 (zinc finger)"/>
    <property type="match status" value="1"/>
</dbReference>
<evidence type="ECO:0000256" key="5">
    <source>
        <dbReference type="ARBA" id="ARBA00022833"/>
    </source>
</evidence>
<evidence type="ECO:0000256" key="9">
    <source>
        <dbReference type="PROSITE-ProRule" id="PRU01215"/>
    </source>
</evidence>
<dbReference type="GO" id="GO:0005634">
    <property type="term" value="C:nucleus"/>
    <property type="evidence" value="ECO:0007669"/>
    <property type="project" value="TreeGrafter"/>
</dbReference>
<feature type="domain" description="CTLH" evidence="10">
    <location>
        <begin position="129"/>
        <end position="172"/>
    </location>
</feature>
<dbReference type="GO" id="GO:0043161">
    <property type="term" value="P:proteasome-mediated ubiquitin-dependent protein catabolic process"/>
    <property type="evidence" value="ECO:0007669"/>
    <property type="project" value="InterPro"/>
</dbReference>
<gene>
    <name evidence="12" type="ORF">O9G_000103</name>
    <name evidence="13" type="ORF">ROZALSC1DRAFT_28605</name>
</gene>
<dbReference type="CDD" id="cd16652">
    <property type="entry name" value="dRING_Rmd5p-like"/>
    <property type="match status" value="1"/>
</dbReference>
<keyword evidence="3" id="KW-0479">Metal-binding</keyword>
<dbReference type="AlphaFoldDB" id="A0A075ANZ1"/>
<feature type="zinc finger region" description="RING-Gid-type" evidence="9">
    <location>
        <begin position="306"/>
        <end position="349"/>
    </location>
</feature>
<dbReference type="PANTHER" id="PTHR12170:SF3">
    <property type="entry name" value="GH10162P"/>
    <property type="match status" value="1"/>
</dbReference>
<name>A0A075ANZ1_ROZAC</name>
<dbReference type="EMBL" id="ML005152">
    <property type="protein sequence ID" value="RKP19833.1"/>
    <property type="molecule type" value="Genomic_DNA"/>
</dbReference>
<dbReference type="Proteomes" id="UP000281549">
    <property type="component" value="Unassembled WGS sequence"/>
</dbReference>
<evidence type="ECO:0000256" key="2">
    <source>
        <dbReference type="ARBA" id="ARBA00022490"/>
    </source>
</evidence>
<protein>
    <recommendedName>
        <fullName evidence="8">GID complex catalytic subunit 2</fullName>
    </recommendedName>
    <alternativeName>
        <fullName evidence="7">Glucose-induced degradation protein 2</fullName>
    </alternativeName>
</protein>
<organism evidence="12 14">
    <name type="scientific">Rozella allomycis (strain CSF55)</name>
    <dbReference type="NCBI Taxonomy" id="988480"/>
    <lineage>
        <taxon>Eukaryota</taxon>
        <taxon>Fungi</taxon>
        <taxon>Fungi incertae sedis</taxon>
        <taxon>Cryptomycota</taxon>
        <taxon>Cryptomycota incertae sedis</taxon>
        <taxon>Rozella</taxon>
    </lineage>
</organism>
<dbReference type="InterPro" id="IPR006595">
    <property type="entry name" value="CTLH_C"/>
</dbReference>
<keyword evidence="2" id="KW-0963">Cytoplasm</keyword>
<dbReference type="STRING" id="988480.A0A075ANZ1"/>
<comment type="similarity">
    <text evidence="6">Belongs to the RMD5/GID2 family.</text>
</comment>
<evidence type="ECO:0000313" key="14">
    <source>
        <dbReference type="Proteomes" id="UP000030755"/>
    </source>
</evidence>
<dbReference type="InterPro" id="IPR037683">
    <property type="entry name" value="Rmd5_dRing"/>
</dbReference>
<dbReference type="FunFam" id="3.30.40.10:FF:000143">
    <property type="entry name" value="Regulator of gluconeogenesis Rmd5"/>
    <property type="match status" value="1"/>
</dbReference>
<dbReference type="InterPro" id="IPR024964">
    <property type="entry name" value="CTLH/CRA"/>
</dbReference>
<evidence type="ECO:0000259" key="11">
    <source>
        <dbReference type="PROSITE" id="PS51867"/>
    </source>
</evidence>
<evidence type="ECO:0000313" key="15">
    <source>
        <dbReference type="Proteomes" id="UP000281549"/>
    </source>
</evidence>
<dbReference type="EMBL" id="KE561209">
    <property type="protein sequence ID" value="EPZ31624.1"/>
    <property type="molecule type" value="Genomic_DNA"/>
</dbReference>
<evidence type="ECO:0000256" key="1">
    <source>
        <dbReference type="ARBA" id="ARBA00004496"/>
    </source>
</evidence>
<reference evidence="12 14" key="1">
    <citation type="journal article" date="2013" name="Curr. Biol.">
        <title>Shared signatures of parasitism and phylogenomics unite Cryptomycota and microsporidia.</title>
        <authorList>
            <person name="James T.Y."/>
            <person name="Pelin A."/>
            <person name="Bonen L."/>
            <person name="Ahrendt S."/>
            <person name="Sain D."/>
            <person name="Corradi N."/>
            <person name="Stajich J.E."/>
        </authorList>
    </citation>
    <scope>NUCLEOTIDE SEQUENCE [LARGE SCALE GENOMIC DNA]</scope>
    <source>
        <strain evidence="12 14">CSF55</strain>
        <strain evidence="12 14">CSF55</strain>
    </source>
</reference>
<dbReference type="SMART" id="SM00757">
    <property type="entry name" value="CRA"/>
    <property type="match status" value="1"/>
</dbReference>
<keyword evidence="5" id="KW-0862">Zinc</keyword>
<evidence type="ECO:0000256" key="7">
    <source>
        <dbReference type="ARBA" id="ARBA00075398"/>
    </source>
</evidence>
<dbReference type="GO" id="GO:0008270">
    <property type="term" value="F:zinc ion binding"/>
    <property type="evidence" value="ECO:0007669"/>
    <property type="project" value="UniProtKB-KW"/>
</dbReference>
<evidence type="ECO:0000256" key="3">
    <source>
        <dbReference type="ARBA" id="ARBA00022723"/>
    </source>
</evidence>
<accession>A0A075ANZ1</accession>